<evidence type="ECO:0000256" key="5">
    <source>
        <dbReference type="ARBA" id="ARBA00022691"/>
    </source>
</evidence>
<keyword evidence="4 6" id="KW-0808">Transferase</keyword>
<comment type="caution">
    <text evidence="7">The sequence shown here is derived from an EMBL/GenBank/DDBJ whole genome shotgun (WGS) entry which is preliminary data.</text>
</comment>
<organism evidence="7 8">
    <name type="scientific">Candidatus Segetimicrobium genomatis</name>
    <dbReference type="NCBI Taxonomy" id="2569760"/>
    <lineage>
        <taxon>Bacteria</taxon>
        <taxon>Bacillati</taxon>
        <taxon>Candidatus Sysuimicrobiota</taxon>
        <taxon>Candidatus Sysuimicrobiia</taxon>
        <taxon>Candidatus Sysuimicrobiales</taxon>
        <taxon>Candidatus Segetimicrobiaceae</taxon>
        <taxon>Candidatus Segetimicrobium</taxon>
    </lineage>
</organism>
<keyword evidence="7" id="KW-0687">Ribonucleoprotein</keyword>
<feature type="binding site" evidence="6">
    <location>
        <position position="160"/>
    </location>
    <ligand>
        <name>S-adenosyl-L-methionine</name>
        <dbReference type="ChEBI" id="CHEBI:59789"/>
    </ligand>
</feature>
<evidence type="ECO:0000313" key="7">
    <source>
        <dbReference type="EMBL" id="TMJ07324.1"/>
    </source>
</evidence>
<gene>
    <name evidence="6 7" type="primary">prmA</name>
    <name evidence="7" type="ORF">E6G99_07130</name>
</gene>
<dbReference type="CDD" id="cd02440">
    <property type="entry name" value="AdoMet_MTases"/>
    <property type="match status" value="1"/>
</dbReference>
<accession>A0A537LH28</accession>
<dbReference type="SUPFAM" id="SSF53335">
    <property type="entry name" value="S-adenosyl-L-methionine-dependent methyltransferases"/>
    <property type="match status" value="1"/>
</dbReference>
<dbReference type="GO" id="GO:0032259">
    <property type="term" value="P:methylation"/>
    <property type="evidence" value="ECO:0007669"/>
    <property type="project" value="UniProtKB-KW"/>
</dbReference>
<evidence type="ECO:0000313" key="8">
    <source>
        <dbReference type="Proteomes" id="UP000318661"/>
    </source>
</evidence>
<dbReference type="GO" id="GO:0005840">
    <property type="term" value="C:ribosome"/>
    <property type="evidence" value="ECO:0007669"/>
    <property type="project" value="UniProtKB-KW"/>
</dbReference>
<comment type="function">
    <text evidence="6">Methylates ribosomal protein L11.</text>
</comment>
<dbReference type="Pfam" id="PF06325">
    <property type="entry name" value="PrmA"/>
    <property type="match status" value="1"/>
</dbReference>
<evidence type="ECO:0000256" key="3">
    <source>
        <dbReference type="ARBA" id="ARBA00022603"/>
    </source>
</evidence>
<reference evidence="7 8" key="1">
    <citation type="journal article" date="2019" name="Nat. Microbiol.">
        <title>Mediterranean grassland soil C-N compound turnover is dependent on rainfall and depth, and is mediated by genomically divergent microorganisms.</title>
        <authorList>
            <person name="Diamond S."/>
            <person name="Andeer P.F."/>
            <person name="Li Z."/>
            <person name="Crits-Christoph A."/>
            <person name="Burstein D."/>
            <person name="Anantharaman K."/>
            <person name="Lane K.R."/>
            <person name="Thomas B.C."/>
            <person name="Pan C."/>
            <person name="Northen T.R."/>
            <person name="Banfield J.F."/>
        </authorList>
    </citation>
    <scope>NUCLEOTIDE SEQUENCE [LARGE SCALE GENOMIC DNA]</scope>
    <source>
        <strain evidence="7">NP_2</strain>
    </source>
</reference>
<dbReference type="GO" id="GO:0005737">
    <property type="term" value="C:cytoplasm"/>
    <property type="evidence" value="ECO:0007669"/>
    <property type="project" value="UniProtKB-SubCell"/>
</dbReference>
<comment type="catalytic activity">
    <reaction evidence="6">
        <text>L-lysyl-[protein] + 3 S-adenosyl-L-methionine = N(6),N(6),N(6)-trimethyl-L-lysyl-[protein] + 3 S-adenosyl-L-homocysteine + 3 H(+)</text>
        <dbReference type="Rhea" id="RHEA:54192"/>
        <dbReference type="Rhea" id="RHEA-COMP:9752"/>
        <dbReference type="Rhea" id="RHEA-COMP:13826"/>
        <dbReference type="ChEBI" id="CHEBI:15378"/>
        <dbReference type="ChEBI" id="CHEBI:29969"/>
        <dbReference type="ChEBI" id="CHEBI:57856"/>
        <dbReference type="ChEBI" id="CHEBI:59789"/>
        <dbReference type="ChEBI" id="CHEBI:61961"/>
    </reaction>
</comment>
<feature type="binding site" evidence="6">
    <location>
        <position position="182"/>
    </location>
    <ligand>
        <name>S-adenosyl-L-methionine</name>
        <dbReference type="ChEBI" id="CHEBI:59789"/>
    </ligand>
</feature>
<dbReference type="HAMAP" id="MF_00735">
    <property type="entry name" value="Methyltr_PrmA"/>
    <property type="match status" value="1"/>
</dbReference>
<dbReference type="AlphaFoldDB" id="A0A537LH28"/>
<keyword evidence="2 6" id="KW-0963">Cytoplasm</keyword>
<keyword evidence="7" id="KW-0689">Ribosomal protein</keyword>
<dbReference type="InterPro" id="IPR004498">
    <property type="entry name" value="Ribosomal_PrmA_MeTrfase"/>
</dbReference>
<dbReference type="PANTHER" id="PTHR43648">
    <property type="entry name" value="ELECTRON TRANSFER FLAVOPROTEIN BETA SUBUNIT LYSINE METHYLTRANSFERASE"/>
    <property type="match status" value="1"/>
</dbReference>
<dbReference type="Gene3D" id="3.40.50.150">
    <property type="entry name" value="Vaccinia Virus protein VP39"/>
    <property type="match status" value="1"/>
</dbReference>
<dbReference type="InterPro" id="IPR029063">
    <property type="entry name" value="SAM-dependent_MTases_sf"/>
</dbReference>
<dbReference type="NCBIfam" id="TIGR00406">
    <property type="entry name" value="prmA"/>
    <property type="match status" value="1"/>
</dbReference>
<name>A0A537LH28_9BACT</name>
<dbReference type="GO" id="GO:0016279">
    <property type="term" value="F:protein-lysine N-methyltransferase activity"/>
    <property type="evidence" value="ECO:0007669"/>
    <property type="project" value="RHEA"/>
</dbReference>
<comment type="subcellular location">
    <subcellularLocation>
        <location evidence="6">Cytoplasm</location>
    </subcellularLocation>
</comment>
<evidence type="ECO:0000256" key="4">
    <source>
        <dbReference type="ARBA" id="ARBA00022679"/>
    </source>
</evidence>
<dbReference type="PANTHER" id="PTHR43648:SF1">
    <property type="entry name" value="ELECTRON TRANSFER FLAVOPROTEIN BETA SUBUNIT LYSINE METHYLTRANSFERASE"/>
    <property type="match status" value="1"/>
</dbReference>
<feature type="binding site" evidence="6">
    <location>
        <position position="225"/>
    </location>
    <ligand>
        <name>S-adenosyl-L-methionine</name>
        <dbReference type="ChEBI" id="CHEBI:59789"/>
    </ligand>
</feature>
<sequence length="303" mass="32012">MKWVEITVTTAPQAVEAVANILLECRTGGVEEAHPSAGVVRLRGYLPVGPAVEVILATIERRVRALPEFGLDIAPGRIETTVVEDSGWAHAWKNHFKPFPVGHRLWITPTWRDAPPPPERIVIRLDPGMAFGSGLHASTQLCLAVLEDRMRGGERVFDIGAGSGILSIAAAKLGASAVLAVDVDPVAVDVARQNVAHNGVASRVDVRAGNLLDGIAGRADIILANLTADIHLDFLSAAPAQMAPGGVIVASGIVADRQLEVEAVARACGLRVDEVRRDAEWRCLVLMANREQGAANRGSSGGV</sequence>
<keyword evidence="5 6" id="KW-0949">S-adenosyl-L-methionine</keyword>
<protein>
    <recommendedName>
        <fullName evidence="6">Ribosomal protein L11 methyltransferase</fullName>
        <shortName evidence="6">L11 Mtase</shortName>
        <ecNumber evidence="6">2.1.1.-</ecNumber>
    </recommendedName>
</protein>
<evidence type="ECO:0000256" key="1">
    <source>
        <dbReference type="ARBA" id="ARBA00009741"/>
    </source>
</evidence>
<feature type="binding site" evidence="6">
    <location>
        <position position="139"/>
    </location>
    <ligand>
        <name>S-adenosyl-L-methionine</name>
        <dbReference type="ChEBI" id="CHEBI:59789"/>
    </ligand>
</feature>
<dbReference type="EC" id="2.1.1.-" evidence="6"/>
<keyword evidence="3 6" id="KW-0489">Methyltransferase</keyword>
<evidence type="ECO:0000256" key="6">
    <source>
        <dbReference type="HAMAP-Rule" id="MF_00735"/>
    </source>
</evidence>
<comment type="similarity">
    <text evidence="1 6">Belongs to the methyltransferase superfamily. PrmA family.</text>
</comment>
<dbReference type="PIRSF" id="PIRSF000401">
    <property type="entry name" value="RPL11_MTase"/>
    <property type="match status" value="1"/>
</dbReference>
<dbReference type="EMBL" id="VBAJ01000184">
    <property type="protein sequence ID" value="TMJ07324.1"/>
    <property type="molecule type" value="Genomic_DNA"/>
</dbReference>
<proteinExistence type="inferred from homology"/>
<dbReference type="InterPro" id="IPR050078">
    <property type="entry name" value="Ribosomal_L11_MeTrfase_PrmA"/>
</dbReference>
<dbReference type="Proteomes" id="UP000318661">
    <property type="component" value="Unassembled WGS sequence"/>
</dbReference>
<evidence type="ECO:0000256" key="2">
    <source>
        <dbReference type="ARBA" id="ARBA00022490"/>
    </source>
</evidence>